<evidence type="ECO:0000313" key="2">
    <source>
        <dbReference type="EMBL" id="CAD8043555.1"/>
    </source>
</evidence>
<gene>
    <name evidence="2" type="ORF">PPRIM_AZ9-3.1.T0050208</name>
</gene>
<keyword evidence="1" id="KW-0175">Coiled coil</keyword>
<keyword evidence="3" id="KW-1185">Reference proteome</keyword>
<feature type="coiled-coil region" evidence="1">
    <location>
        <begin position="1098"/>
        <end position="1125"/>
    </location>
</feature>
<sequence length="1506" mass="180317">MSQNKEKVESELFQMYQDAIDMLEDDQIKEGVAILKKLMNHPSIINQEDKKILYGIYMSLAEILAQSENVFEKCEALNYYYQSSLIVENCWQTYRKMSLLFRQLGMMPRALNLNLKALQYCTSCILTQPLLYQACCISFLMNSWDEFNQYFKMMKDDTNLKSSIKELYNYHLTKQITPFVNNLLEEYNQIDQKLQSLPENQIYYLLQEQQFEQEIYLDTQNIKRFFKDIKCLLQINLNFRKNPSNYIISSTKIVVTSNQNKQKKLNVQKEQSIQTFKQIEKQKSKQSQYQQQFNLDQIIYNTNSKLIDLIKSNYNWDMVSFSIINNNTKTQNEQNENQGCSISKFLSERLINQSFLTVIELLKKLIILILKDFLSQKLTIQNFNFVSKGLINCVVWAQYCTNKLVDDPFLKLQLLEIAFNELKSRFKEKKPKSPEEQNKIKNYIIFINNMKLELLQTDISNILTNKNQIKEYLQKYSIIMANIHSDIHFFQPKLAKYFANQLENPKLKQQINEKIIAYKIESELKTSKQVLQIITQWEEREQKLEDNEKMRTYIKQVIEYLKSNKNNSILKRLSIICLNQFYFAYHLEDLKEIQKFVQPLIFQILDIKNYDIDIGFIFLKFSFIYSLIEIDSSEILAKFTEIFLNSTKTLNKYLILLEILKINHFKYNEYFTYVNIDTILIEFIEIKIISKQKYNQLVEYLKNNIEADLELNYYLLHLLELKIQHTPQFIVQPNTLTIEIDKFETKLPQPDSFSDASEDELEEPCYYSNQFKNIGLVENQIESSFRITKKLCQFSNKTVEFLINHSVQINVGDPKIINHIKRFAKECIKCEFGMSTNELSTQLYQILIQKYYLQAEFKKDLTKIELQFLGYYLPHCIKSTSDFKQINEFLLNNVNPALNKQNEQEIIQFVDELESYIFDNNETTQSFQLKEHYNKIKDQKIESDYKTNLFYLLQKAELILDEQCKSSHFKNFLFALAYKDSLFLWNEFYITLFDQARNYLSQKKKSEINWFICQQRLQLIIQNYPDLNFLEEYFIIMDLLQLLEQQHLYQTTISSIKFNQIQEGYEKLFMKKQIIPTKVFDIKNNFRLLQLQEKVIMRQYYKINIENITQNLENLQTLISLIKQMNNHQIQYFLHSKEGEVEIEQDILISIYKFIKRFLKHQLHNQLNQLIEIIKIKLPNLLNQSQSQFQFQFEHDKKQFKIQNIDEVQLEQERNTIYSNQDVNLILNNILEGFIKNKKRLIKKKPQRYLIESFYYSTHLLFHSNASIDQVFNSIQPVYLPNSKDLIYYYKSIDRYKCEKDEILSYYYFHDLNFSYQKSKILKLIIKILLKQKKYKEIISLLDKLNKTYDLRLFQAIIGLLTSIQYIDEKILIRDIIIKVEFLGKTNEFLKDEQIIELLNGMYIKLYEKEQQEQGLNDFEIEISQIKIEKGKKIIEDFKIIKKKPTKFKENQQISQQQQSQIQQSQIQNQQQQQLYQLSSEQINEEIGQFKTQEGSLSPLIDLDIV</sequence>
<dbReference type="PANTHER" id="PTHR23107:SF33">
    <property type="entry name" value="TRANSMEMBRANE PROTEIN"/>
    <property type="match status" value="1"/>
</dbReference>
<proteinExistence type="predicted"/>
<dbReference type="PANTHER" id="PTHR23107">
    <property type="entry name" value="SYNOVIAL SARCOMA ASSOCIATED SS18 PROTEIN"/>
    <property type="match status" value="1"/>
</dbReference>
<accession>A0A8S1JNW9</accession>
<reference evidence="2" key="1">
    <citation type="submission" date="2021-01" db="EMBL/GenBank/DDBJ databases">
        <authorList>
            <consortium name="Genoscope - CEA"/>
            <person name="William W."/>
        </authorList>
    </citation>
    <scope>NUCLEOTIDE SEQUENCE</scope>
</reference>
<evidence type="ECO:0000313" key="3">
    <source>
        <dbReference type="Proteomes" id="UP000688137"/>
    </source>
</evidence>
<dbReference type="EMBL" id="CAJJDM010000002">
    <property type="protein sequence ID" value="CAD8043555.1"/>
    <property type="molecule type" value="Genomic_DNA"/>
</dbReference>
<dbReference type="Proteomes" id="UP000688137">
    <property type="component" value="Unassembled WGS sequence"/>
</dbReference>
<protein>
    <submittedName>
        <fullName evidence="2">Uncharacterized protein</fullName>
    </submittedName>
</protein>
<comment type="caution">
    <text evidence="2">The sequence shown here is derived from an EMBL/GenBank/DDBJ whole genome shotgun (WGS) entry which is preliminary data.</text>
</comment>
<dbReference type="OMA" id="IVENCWQ"/>
<name>A0A8S1JNW9_PARPR</name>
<organism evidence="2 3">
    <name type="scientific">Paramecium primaurelia</name>
    <dbReference type="NCBI Taxonomy" id="5886"/>
    <lineage>
        <taxon>Eukaryota</taxon>
        <taxon>Sar</taxon>
        <taxon>Alveolata</taxon>
        <taxon>Ciliophora</taxon>
        <taxon>Intramacronucleata</taxon>
        <taxon>Oligohymenophorea</taxon>
        <taxon>Peniculida</taxon>
        <taxon>Parameciidae</taxon>
        <taxon>Paramecium</taxon>
    </lineage>
</organism>
<evidence type="ECO:0000256" key="1">
    <source>
        <dbReference type="SAM" id="Coils"/>
    </source>
</evidence>